<evidence type="ECO:0000313" key="2">
    <source>
        <dbReference type="EMBL" id="AKD04318.1"/>
    </source>
</evidence>
<feature type="region of interest" description="Disordered" evidence="1">
    <location>
        <begin position="52"/>
        <end position="96"/>
    </location>
</feature>
<dbReference type="RefSeq" id="WP_046312066.1">
    <property type="nucleotide sequence ID" value="NZ_CBCSCY010000018.1"/>
</dbReference>
<dbReference type="OrthoDB" id="9842885at2"/>
<dbReference type="EMBL" id="CP009621">
    <property type="protein sequence ID" value="AKD04318.1"/>
    <property type="molecule type" value="Genomic_DNA"/>
</dbReference>
<organism evidence="2 3">
    <name type="scientific">Pontibacter korlensis</name>
    <dbReference type="NCBI Taxonomy" id="400092"/>
    <lineage>
        <taxon>Bacteria</taxon>
        <taxon>Pseudomonadati</taxon>
        <taxon>Bacteroidota</taxon>
        <taxon>Cytophagia</taxon>
        <taxon>Cytophagales</taxon>
        <taxon>Hymenobacteraceae</taxon>
        <taxon>Pontibacter</taxon>
    </lineage>
</organism>
<feature type="compositionally biased region" description="Polar residues" evidence="1">
    <location>
        <begin position="64"/>
        <end position="84"/>
    </location>
</feature>
<dbReference type="KEGG" id="pko:PKOR_16000"/>
<dbReference type="Proteomes" id="UP000033109">
    <property type="component" value="Chromosome"/>
</dbReference>
<accession>A0A0E3ZFF8</accession>
<dbReference type="HOGENOM" id="CLU_2357340_0_0_10"/>
<proteinExistence type="predicted"/>
<keyword evidence="3" id="KW-1185">Reference proteome</keyword>
<sequence>MINDTLKERVQSLRGQGFSIRETAKELGVTKYTVEKAVKELESDSLQTLSAAESTELQTRHRQCSQIASESKQQGLRHYQNSFLRRNHSRKQLKSP</sequence>
<dbReference type="Gene3D" id="1.10.10.60">
    <property type="entry name" value="Homeodomain-like"/>
    <property type="match status" value="1"/>
</dbReference>
<dbReference type="AlphaFoldDB" id="A0A0E3ZFF8"/>
<reference evidence="2 3" key="1">
    <citation type="journal article" date="2015" name="Sci. Rep.">
        <title>Unraveling adaptation of Pontibacter korlensis to radiation and infertility in desert through complete genome and comparative transcriptomic analysis.</title>
        <authorList>
            <person name="Dai J."/>
            <person name="Dai W."/>
            <person name="Qiu C."/>
            <person name="Yang Z."/>
            <person name="Zhang Y."/>
            <person name="Zhou M."/>
            <person name="Zhang L."/>
            <person name="Fang C."/>
            <person name="Gao Q."/>
            <person name="Yang Q."/>
            <person name="Li X."/>
            <person name="Wang Z."/>
            <person name="Wang Z."/>
            <person name="Jia Z."/>
            <person name="Chen X."/>
        </authorList>
    </citation>
    <scope>NUCLEOTIDE SEQUENCE [LARGE SCALE GENOMIC DNA]</scope>
    <source>
        <strain evidence="2 3">X14-1T</strain>
    </source>
</reference>
<name>A0A0E3ZFF8_9BACT</name>
<dbReference type="STRING" id="400092.PKOR_16000"/>
<evidence type="ECO:0000256" key="1">
    <source>
        <dbReference type="SAM" id="MobiDB-lite"/>
    </source>
</evidence>
<feature type="compositionally biased region" description="Basic residues" evidence="1">
    <location>
        <begin position="85"/>
        <end position="96"/>
    </location>
</feature>
<evidence type="ECO:0000313" key="3">
    <source>
        <dbReference type="Proteomes" id="UP000033109"/>
    </source>
</evidence>
<dbReference type="PATRIC" id="fig|400092.3.peg.3504"/>
<gene>
    <name evidence="2" type="ORF">PKOR_16000</name>
</gene>
<protein>
    <submittedName>
        <fullName evidence="2">Uncharacterized protein</fullName>
    </submittedName>
</protein>